<proteinExistence type="predicted"/>
<sequence length="647" mass="72937">MPALDVVVSRLSKFPQLSNSVTVSQLESFIRLASRLQHIIVPSNSNEQYNLRDLSLPDPVVGFLAAVLKLAEPTVLLCWAAFADCITERVHLPSENEALASFGSAFGIGTENLTRICDFLSYFCVVADCLNPPATCSTDTCNNARLTKRQEFTGTLFTLHRGVVPITIASLYCHHCHTTYHHNYKIHRASQPSAQREYYGGVPEHIQVSMHFVVERELVVFWETQMVFSHTSAESASRIYNLALRGSQVESSDRSLSPDTIWDAFFLHALLRDAAKRQTLLSVDHNGLQMDRLNDALRGRNARMVGTGQDQWAHACNNCQKILGHARLSACVTDGVTLGHPCCGVHNCQVALANQKAWYCPTHSKFRFVCAIQGCNAKSESGWRTCSASSHRKYEAEKRAEGKAMFALRARQARHLGQATLRAPANDIDYLDEILEDDTCDLQPISSQSSTKIRGRLGRRWTHNEQLMVRCCGIIVSRATFFGSEAITSVKEFIHVTFPVNFPGSLPSFIWYDNNCQLLRHLFASTDPRDARLADVGFPVDVFHASRKHKDSDEFCVFNCSPVTFPELMDGKNWVFNSSAAEQTNKWFGQFQPIVKEMAVLRYNFFLDEMISLRNEWMVERLRLEGHRPHFIPLEDLEVRLPLSSSV</sequence>
<dbReference type="Pfam" id="PF18721">
    <property type="entry name" value="CxC6"/>
    <property type="match status" value="1"/>
</dbReference>
<dbReference type="Proteomes" id="UP001362999">
    <property type="component" value="Unassembled WGS sequence"/>
</dbReference>
<name>A0AAW0DVV3_9AGAR</name>
<accession>A0AAW0DVV3</accession>
<dbReference type="EMBL" id="JAWWNJ010000005">
    <property type="protein sequence ID" value="KAK7055480.1"/>
    <property type="molecule type" value="Genomic_DNA"/>
</dbReference>
<feature type="domain" description="CxC6 like cysteine cluster associated with KDZ" evidence="2">
    <location>
        <begin position="332"/>
        <end position="396"/>
    </location>
</feature>
<comment type="caution">
    <text evidence="3">The sequence shown here is derived from an EMBL/GenBank/DDBJ whole genome shotgun (WGS) entry which is preliminary data.</text>
</comment>
<evidence type="ECO:0000259" key="1">
    <source>
        <dbReference type="Pfam" id="PF18718"/>
    </source>
</evidence>
<dbReference type="InterPro" id="IPR040898">
    <property type="entry name" value="CxC6"/>
</dbReference>
<gene>
    <name evidence="3" type="ORF">R3P38DRAFT_2499519</name>
</gene>
<feature type="domain" description="CxC5 like cysteine cluster associated with KDZ" evidence="1">
    <location>
        <begin position="132"/>
        <end position="243"/>
    </location>
</feature>
<keyword evidence="4" id="KW-1185">Reference proteome</keyword>
<dbReference type="Pfam" id="PF18718">
    <property type="entry name" value="CxC5"/>
    <property type="match status" value="1"/>
</dbReference>
<evidence type="ECO:0000313" key="4">
    <source>
        <dbReference type="Proteomes" id="UP001362999"/>
    </source>
</evidence>
<organism evidence="3 4">
    <name type="scientific">Favolaschia claudopus</name>
    <dbReference type="NCBI Taxonomy" id="2862362"/>
    <lineage>
        <taxon>Eukaryota</taxon>
        <taxon>Fungi</taxon>
        <taxon>Dikarya</taxon>
        <taxon>Basidiomycota</taxon>
        <taxon>Agaricomycotina</taxon>
        <taxon>Agaricomycetes</taxon>
        <taxon>Agaricomycetidae</taxon>
        <taxon>Agaricales</taxon>
        <taxon>Marasmiineae</taxon>
        <taxon>Mycenaceae</taxon>
        <taxon>Favolaschia</taxon>
    </lineage>
</organism>
<evidence type="ECO:0008006" key="5">
    <source>
        <dbReference type="Google" id="ProtNLM"/>
    </source>
</evidence>
<dbReference type="InterPro" id="IPR041539">
    <property type="entry name" value="CxC5"/>
</dbReference>
<evidence type="ECO:0000313" key="3">
    <source>
        <dbReference type="EMBL" id="KAK7055480.1"/>
    </source>
</evidence>
<dbReference type="AlphaFoldDB" id="A0AAW0DVV3"/>
<protein>
    <recommendedName>
        <fullName evidence="5">CxC5 like cysteine cluster associated with KDZ domain-containing protein</fullName>
    </recommendedName>
</protein>
<reference evidence="3 4" key="1">
    <citation type="journal article" date="2024" name="J Genomics">
        <title>Draft genome sequencing and assembly of Favolaschia claudopus CIRM-BRFM 2984 isolated from oak limbs.</title>
        <authorList>
            <person name="Navarro D."/>
            <person name="Drula E."/>
            <person name="Chaduli D."/>
            <person name="Cazenave R."/>
            <person name="Ahrendt S."/>
            <person name="Wang J."/>
            <person name="Lipzen A."/>
            <person name="Daum C."/>
            <person name="Barry K."/>
            <person name="Grigoriev I.V."/>
            <person name="Favel A."/>
            <person name="Rosso M.N."/>
            <person name="Martin F."/>
        </authorList>
    </citation>
    <scope>NUCLEOTIDE SEQUENCE [LARGE SCALE GENOMIC DNA]</scope>
    <source>
        <strain evidence="3 4">CIRM-BRFM 2984</strain>
    </source>
</reference>
<evidence type="ECO:0000259" key="2">
    <source>
        <dbReference type="Pfam" id="PF18721"/>
    </source>
</evidence>